<feature type="transmembrane region" description="Helical" evidence="7">
    <location>
        <begin position="812"/>
        <end position="832"/>
    </location>
</feature>
<dbReference type="PANTHER" id="PTHR30572:SF4">
    <property type="entry name" value="ABC TRANSPORTER PERMEASE YTRF"/>
    <property type="match status" value="1"/>
</dbReference>
<comment type="subcellular location">
    <subcellularLocation>
        <location evidence="1">Cell membrane</location>
        <topology evidence="1">Multi-pass membrane protein</topology>
    </subcellularLocation>
</comment>
<proteinExistence type="inferred from homology"/>
<protein>
    <submittedName>
        <fullName evidence="9">ABC transporter permease</fullName>
    </submittedName>
</protein>
<dbReference type="PANTHER" id="PTHR30572">
    <property type="entry name" value="MEMBRANE COMPONENT OF TRANSPORTER-RELATED"/>
    <property type="match status" value="1"/>
</dbReference>
<evidence type="ECO:0000313" key="9">
    <source>
        <dbReference type="EMBL" id="RLQ94254.1"/>
    </source>
</evidence>
<feature type="transmembrane region" description="Helical" evidence="7">
    <location>
        <begin position="775"/>
        <end position="806"/>
    </location>
</feature>
<evidence type="ECO:0000259" key="8">
    <source>
        <dbReference type="Pfam" id="PF02687"/>
    </source>
</evidence>
<evidence type="ECO:0000313" key="10">
    <source>
        <dbReference type="Proteomes" id="UP000276770"/>
    </source>
</evidence>
<evidence type="ECO:0000256" key="5">
    <source>
        <dbReference type="ARBA" id="ARBA00023136"/>
    </source>
</evidence>
<evidence type="ECO:0000256" key="4">
    <source>
        <dbReference type="ARBA" id="ARBA00022989"/>
    </source>
</evidence>
<evidence type="ECO:0000256" key="3">
    <source>
        <dbReference type="ARBA" id="ARBA00022692"/>
    </source>
</evidence>
<dbReference type="GO" id="GO:0005886">
    <property type="term" value="C:plasma membrane"/>
    <property type="evidence" value="ECO:0007669"/>
    <property type="project" value="UniProtKB-SubCell"/>
</dbReference>
<keyword evidence="5 7" id="KW-0472">Membrane</keyword>
<dbReference type="InterPro" id="IPR050250">
    <property type="entry name" value="Macrolide_Exporter_MacB"/>
</dbReference>
<keyword evidence="2" id="KW-1003">Cell membrane</keyword>
<sequence>MLNYILKSWIRQKELFILLLIGVVTMSCGLSFLFNISESNKGTVVDTLQKRWKSTYDIVVRPPESLHVSDANNGLLEPNFLSNIQGGISFDQYDEIKRMNGIDVAAPIAMIGYTGLGIQINKKIENVVQEPGVYKETNIMSQDNSYQTTTYFTVGDDYFINPRLASNPLENGLYSHSTQLLVGIDPVQEAKLVGLDDTLAKFGQNRYFNLDADEAFGSNGKVTIPVLINPNPIGKMMFQNKVDKIDVSQSQIIKLQSQNQDDITAYLDQKKSEKNVYSFTASGKQLQDTIFNETENTNPFTGEKQLQTIGTFQPSSVMFYKTNPISYKEIESPFKERWKYAFQVNEQKLDDKDATRFPSNTFRMLNAIPVKERPTVRYDVLGFFDPSHLKISKDPLSELPMETYRAPSAKLVLNGKDEPVNPPVTITSSGTPVGLLTEQPTLITTLGAAKLLGGEKPISAIRIRVAGVKKISDENQKKVEDVARQIEKRTGLIADVTIGSSPQPVLIHIQKIDHDGGWIEQPWIHLGASYTIFKETSMGFSGVIATVIAVAIIYVLATNYVSLLSRKKDFAVLLSLGWKTKDLFRLVMIECGLLSAVSLFLVWGISFIWAGQGHAISILKLLIASLFVILIYYSGSLISGSLIRKITPYETIQTGEVSTMGKRFISTNGIVKMVLNQVLGKFQRNMLSILAIAFPTALVSFFLFITFRLKGVMYSTWMGEFLVMKIGTNHYIAMGIACFIAIVTTAEITWQNVVERKREFSMLMAVGWTQTSLKTLIYLEGIIIGLIGGGLGVAISILMIIFLYGNITFIDFLYVLPTIVIPLLIGFIASIIPSRILSKISPFIGLKG</sequence>
<accession>A0A3L7JVH9</accession>
<dbReference type="InterPro" id="IPR003838">
    <property type="entry name" value="ABC3_permease_C"/>
</dbReference>
<feature type="transmembrane region" description="Helical" evidence="7">
    <location>
        <begin position="15"/>
        <end position="34"/>
    </location>
</feature>
<evidence type="ECO:0000256" key="6">
    <source>
        <dbReference type="ARBA" id="ARBA00038076"/>
    </source>
</evidence>
<comment type="caution">
    <text evidence="9">The sequence shown here is derived from an EMBL/GenBank/DDBJ whole genome shotgun (WGS) entry which is preliminary data.</text>
</comment>
<evidence type="ECO:0000256" key="2">
    <source>
        <dbReference type="ARBA" id="ARBA00022475"/>
    </source>
</evidence>
<feature type="transmembrane region" description="Helical" evidence="7">
    <location>
        <begin position="583"/>
        <end position="609"/>
    </location>
</feature>
<feature type="transmembrane region" description="Helical" evidence="7">
    <location>
        <begin position="729"/>
        <end position="754"/>
    </location>
</feature>
<organism evidence="9 10">
    <name type="scientific">Falsibacillus albus</name>
    <dbReference type="NCBI Taxonomy" id="2478915"/>
    <lineage>
        <taxon>Bacteria</taxon>
        <taxon>Bacillati</taxon>
        <taxon>Bacillota</taxon>
        <taxon>Bacilli</taxon>
        <taxon>Bacillales</taxon>
        <taxon>Bacillaceae</taxon>
        <taxon>Falsibacillus</taxon>
    </lineage>
</organism>
<keyword evidence="10" id="KW-1185">Reference proteome</keyword>
<feature type="domain" description="ABC3 transporter permease C-terminal" evidence="8">
    <location>
        <begin position="732"/>
        <end position="842"/>
    </location>
</feature>
<dbReference type="GO" id="GO:0022857">
    <property type="term" value="F:transmembrane transporter activity"/>
    <property type="evidence" value="ECO:0007669"/>
    <property type="project" value="TreeGrafter"/>
</dbReference>
<comment type="similarity">
    <text evidence="6">Belongs to the ABC-4 integral membrane protein family.</text>
</comment>
<name>A0A3L7JVH9_9BACI</name>
<dbReference type="AlphaFoldDB" id="A0A3L7JVH9"/>
<dbReference type="Proteomes" id="UP000276770">
    <property type="component" value="Unassembled WGS sequence"/>
</dbReference>
<evidence type="ECO:0000256" key="1">
    <source>
        <dbReference type="ARBA" id="ARBA00004651"/>
    </source>
</evidence>
<feature type="transmembrane region" description="Helical" evidence="7">
    <location>
        <begin position="687"/>
        <end position="709"/>
    </location>
</feature>
<feature type="domain" description="ABC3 transporter permease C-terminal" evidence="8">
    <location>
        <begin position="543"/>
        <end position="648"/>
    </location>
</feature>
<gene>
    <name evidence="9" type="ORF">D9X91_14420</name>
</gene>
<feature type="transmembrane region" description="Helical" evidence="7">
    <location>
        <begin position="538"/>
        <end position="562"/>
    </location>
</feature>
<reference evidence="9 10" key="1">
    <citation type="submission" date="2018-10" db="EMBL/GenBank/DDBJ databases">
        <title>Falsibacillus sp. genome draft.</title>
        <authorList>
            <person name="Shi S."/>
        </authorList>
    </citation>
    <scope>NUCLEOTIDE SEQUENCE [LARGE SCALE GENOMIC DNA]</scope>
    <source>
        <strain evidence="9 10">GY 10110</strain>
    </source>
</reference>
<dbReference type="Pfam" id="PF02687">
    <property type="entry name" value="FtsX"/>
    <property type="match status" value="2"/>
</dbReference>
<keyword evidence="4 7" id="KW-1133">Transmembrane helix</keyword>
<dbReference type="EMBL" id="RCVZ01000010">
    <property type="protein sequence ID" value="RLQ94254.1"/>
    <property type="molecule type" value="Genomic_DNA"/>
</dbReference>
<dbReference type="PROSITE" id="PS51257">
    <property type="entry name" value="PROKAR_LIPOPROTEIN"/>
    <property type="match status" value="1"/>
</dbReference>
<evidence type="ECO:0000256" key="7">
    <source>
        <dbReference type="SAM" id="Phobius"/>
    </source>
</evidence>
<keyword evidence="3 7" id="KW-0812">Transmembrane</keyword>
<feature type="transmembrane region" description="Helical" evidence="7">
    <location>
        <begin position="615"/>
        <end position="635"/>
    </location>
</feature>